<dbReference type="FunFam" id="1.10.357.140:FF:000003">
    <property type="entry name" value="4-hydroxybenzoate polyprenyltransferase, mitochondrial"/>
    <property type="match status" value="1"/>
</dbReference>
<dbReference type="InterPro" id="IPR006370">
    <property type="entry name" value="HB_polyprenyltransferase-like"/>
</dbReference>
<comment type="pathway">
    <text evidence="11">Cofactor biosynthesis; ubiquinone biosynthesis.</text>
</comment>
<evidence type="ECO:0000256" key="11">
    <source>
        <dbReference type="HAMAP-Rule" id="MF_01635"/>
    </source>
</evidence>
<gene>
    <name evidence="11" type="primary">ubiA</name>
    <name evidence="13" type="ORF">SAMN05428998_113138</name>
</gene>
<evidence type="ECO:0000256" key="4">
    <source>
        <dbReference type="ARBA" id="ARBA00022475"/>
    </source>
</evidence>
<dbReference type="PANTHER" id="PTHR11048:SF28">
    <property type="entry name" value="4-HYDROXYBENZOATE POLYPRENYLTRANSFERASE, MITOCHONDRIAL"/>
    <property type="match status" value="1"/>
</dbReference>
<dbReference type="EMBL" id="FWZX01000013">
    <property type="protein sequence ID" value="SMF39451.1"/>
    <property type="molecule type" value="Genomic_DNA"/>
</dbReference>
<keyword evidence="8 11" id="KW-0812">Transmembrane</keyword>
<protein>
    <recommendedName>
        <fullName evidence="11 12">4-hydroxybenzoate octaprenyltransferase</fullName>
        <ecNumber evidence="11 12">2.5.1.39</ecNumber>
    </recommendedName>
    <alternativeName>
        <fullName evidence="11">4-HB polyprenyltransferase</fullName>
    </alternativeName>
</protein>
<comment type="subcellular location">
    <subcellularLocation>
        <location evidence="11">Cell inner membrane</location>
        <topology evidence="11">Multi-pass membrane protein</topology>
    </subcellularLocation>
    <subcellularLocation>
        <location evidence="2">Membrane</location>
        <topology evidence="2">Multi-pass membrane protein</topology>
    </subcellularLocation>
</comment>
<dbReference type="Proteomes" id="UP000192917">
    <property type="component" value="Unassembled WGS sequence"/>
</dbReference>
<comment type="cofactor">
    <cofactor evidence="1 11">
        <name>Mg(2+)</name>
        <dbReference type="ChEBI" id="CHEBI:18420"/>
    </cofactor>
</comment>
<evidence type="ECO:0000256" key="9">
    <source>
        <dbReference type="ARBA" id="ARBA00022989"/>
    </source>
</evidence>
<proteinExistence type="inferred from homology"/>
<dbReference type="NCBIfam" id="TIGR01474">
    <property type="entry name" value="ubiA_proteo"/>
    <property type="match status" value="1"/>
</dbReference>
<dbReference type="HAMAP" id="MF_01635">
    <property type="entry name" value="UbiA"/>
    <property type="match status" value="1"/>
</dbReference>
<dbReference type="UniPathway" id="UPA00232"/>
<feature type="transmembrane region" description="Helical" evidence="11">
    <location>
        <begin position="49"/>
        <end position="69"/>
    </location>
</feature>
<reference evidence="13 14" key="1">
    <citation type="submission" date="2017-04" db="EMBL/GenBank/DDBJ databases">
        <authorList>
            <person name="Afonso C.L."/>
            <person name="Miller P.J."/>
            <person name="Scott M.A."/>
            <person name="Spackman E."/>
            <person name="Goraichik I."/>
            <person name="Dimitrov K.M."/>
            <person name="Suarez D.L."/>
            <person name="Swayne D.E."/>
        </authorList>
    </citation>
    <scope>NUCLEOTIDE SEQUENCE [LARGE SCALE GENOMIC DNA]</scope>
    <source>
        <strain evidence="13 14">USBA 355</strain>
    </source>
</reference>
<feature type="transmembrane region" description="Helical" evidence="11">
    <location>
        <begin position="196"/>
        <end position="215"/>
    </location>
</feature>
<keyword evidence="9 11" id="KW-1133">Transmembrane helix</keyword>
<evidence type="ECO:0000256" key="5">
    <source>
        <dbReference type="ARBA" id="ARBA00022519"/>
    </source>
</evidence>
<dbReference type="GO" id="GO:0005886">
    <property type="term" value="C:plasma membrane"/>
    <property type="evidence" value="ECO:0007669"/>
    <property type="project" value="UniProtKB-SubCell"/>
</dbReference>
<keyword evidence="11" id="KW-0460">Magnesium</keyword>
<evidence type="ECO:0000313" key="13">
    <source>
        <dbReference type="EMBL" id="SMF39451.1"/>
    </source>
</evidence>
<keyword evidence="10 11" id="KW-0472">Membrane</keyword>
<organism evidence="13 14">
    <name type="scientific">Tistlia consotensis USBA 355</name>
    <dbReference type="NCBI Taxonomy" id="560819"/>
    <lineage>
        <taxon>Bacteria</taxon>
        <taxon>Pseudomonadati</taxon>
        <taxon>Pseudomonadota</taxon>
        <taxon>Alphaproteobacteria</taxon>
        <taxon>Rhodospirillales</taxon>
        <taxon>Rhodovibrionaceae</taxon>
        <taxon>Tistlia</taxon>
    </lineage>
</organism>
<dbReference type="AlphaFoldDB" id="A0A1Y6C897"/>
<evidence type="ECO:0000256" key="10">
    <source>
        <dbReference type="ARBA" id="ARBA00023136"/>
    </source>
</evidence>
<sequence>MSSAAPSSPSSARSAAHSASDIRPDALVLRLAPGGWRPYLRLARLDRPIGTWLLLFPCWWSIALAQAVRGEAPDLRLYLLFGVGALVMRGAGCTVNDLADRDFDAKVARTADRPIASGQVSPRQALAFLAGLLLLGLVILLQLPATAIWLGVGSLLLVFPYPLMKRITYWPQLWLGLTFNWGALMGWAAVTDGLGWPPVLLYLAGIFWTLGYDTIYAHQDKEDDVLVGVKSSALKLGERTRPWLVAFYAASVLLFAASGWAAGLAWPYDLGVAALALQLAWQIRRLDIDAPLLCLRLFQSNRWAGWLLLAGLVAVPFLE</sequence>
<feature type="transmembrane region" description="Helical" evidence="11">
    <location>
        <begin position="147"/>
        <end position="164"/>
    </location>
</feature>
<dbReference type="PANTHER" id="PTHR11048">
    <property type="entry name" value="PRENYLTRANSFERASES"/>
    <property type="match status" value="1"/>
</dbReference>
<keyword evidence="14" id="KW-1185">Reference proteome</keyword>
<dbReference type="InterPro" id="IPR000537">
    <property type="entry name" value="UbiA_prenyltransferase"/>
</dbReference>
<dbReference type="EC" id="2.5.1.39" evidence="11 12"/>
<accession>A0A1Y6C897</accession>
<keyword evidence="4 11" id="KW-1003">Cell membrane</keyword>
<evidence type="ECO:0000256" key="7">
    <source>
        <dbReference type="ARBA" id="ARBA00022688"/>
    </source>
</evidence>
<name>A0A1Y6C897_9PROT</name>
<feature type="transmembrane region" description="Helical" evidence="11">
    <location>
        <begin position="243"/>
        <end position="260"/>
    </location>
</feature>
<evidence type="ECO:0000256" key="12">
    <source>
        <dbReference type="NCBIfam" id="TIGR01474"/>
    </source>
</evidence>
<dbReference type="Gene3D" id="1.10.357.140">
    <property type="entry name" value="UbiA prenyltransferase"/>
    <property type="match status" value="1"/>
</dbReference>
<dbReference type="InterPro" id="IPR039653">
    <property type="entry name" value="Prenyltransferase"/>
</dbReference>
<feature type="transmembrane region" description="Helical" evidence="11">
    <location>
        <begin position="75"/>
        <end position="99"/>
    </location>
</feature>
<dbReference type="CDD" id="cd13959">
    <property type="entry name" value="PT_UbiA_COQ2"/>
    <property type="match status" value="1"/>
</dbReference>
<comment type="function">
    <text evidence="11">Catalyzes the prenylation of para-hydroxybenzoate (PHB) with an all-trans polyprenyl group. Mediates the second step in the final reaction sequence of ubiquinone-8 (UQ-8) biosynthesis, which is the condensation of the polyisoprenoid side chain with PHB, generating the first membrane-bound Q intermediate 3-octaprenyl-4-hydroxybenzoate.</text>
</comment>
<dbReference type="InterPro" id="IPR030470">
    <property type="entry name" value="UbiA_prenylTrfase_CS"/>
</dbReference>
<dbReference type="GO" id="GO:0008412">
    <property type="term" value="F:4-hydroxybenzoate polyprenyltransferase activity"/>
    <property type="evidence" value="ECO:0007669"/>
    <property type="project" value="UniProtKB-UniRule"/>
</dbReference>
<evidence type="ECO:0000256" key="3">
    <source>
        <dbReference type="ARBA" id="ARBA00005985"/>
    </source>
</evidence>
<dbReference type="STRING" id="560819.SAMN05428998_113138"/>
<evidence type="ECO:0000256" key="8">
    <source>
        <dbReference type="ARBA" id="ARBA00022692"/>
    </source>
</evidence>
<dbReference type="RefSeq" id="WP_085123814.1">
    <property type="nucleotide sequence ID" value="NZ_FWZX01000013.1"/>
</dbReference>
<evidence type="ECO:0000256" key="1">
    <source>
        <dbReference type="ARBA" id="ARBA00001946"/>
    </source>
</evidence>
<dbReference type="Gene3D" id="1.20.120.1780">
    <property type="entry name" value="UbiA prenyltransferase"/>
    <property type="match status" value="1"/>
</dbReference>
<keyword evidence="7 11" id="KW-0831">Ubiquinone biosynthesis</keyword>
<dbReference type="GO" id="GO:0006744">
    <property type="term" value="P:ubiquinone biosynthetic process"/>
    <property type="evidence" value="ECO:0007669"/>
    <property type="project" value="UniProtKB-UniRule"/>
</dbReference>
<evidence type="ECO:0000256" key="2">
    <source>
        <dbReference type="ARBA" id="ARBA00004141"/>
    </source>
</evidence>
<comment type="catalytic activity">
    <reaction evidence="11">
        <text>all-trans-octaprenyl diphosphate + 4-hydroxybenzoate = 4-hydroxy-3-(all-trans-octaprenyl)benzoate + diphosphate</text>
        <dbReference type="Rhea" id="RHEA:27782"/>
        <dbReference type="ChEBI" id="CHEBI:1617"/>
        <dbReference type="ChEBI" id="CHEBI:17879"/>
        <dbReference type="ChEBI" id="CHEBI:33019"/>
        <dbReference type="ChEBI" id="CHEBI:57711"/>
        <dbReference type="EC" id="2.5.1.39"/>
    </reaction>
</comment>
<dbReference type="FunFam" id="1.20.120.1780:FF:000001">
    <property type="entry name" value="4-hydroxybenzoate octaprenyltransferase"/>
    <property type="match status" value="1"/>
</dbReference>
<evidence type="ECO:0000256" key="6">
    <source>
        <dbReference type="ARBA" id="ARBA00022679"/>
    </source>
</evidence>
<keyword evidence="5 11" id="KW-0997">Cell inner membrane</keyword>
<evidence type="ECO:0000313" key="14">
    <source>
        <dbReference type="Proteomes" id="UP000192917"/>
    </source>
</evidence>
<dbReference type="Pfam" id="PF01040">
    <property type="entry name" value="UbiA"/>
    <property type="match status" value="1"/>
</dbReference>
<dbReference type="PROSITE" id="PS00943">
    <property type="entry name" value="UBIA"/>
    <property type="match status" value="1"/>
</dbReference>
<feature type="transmembrane region" description="Helical" evidence="11">
    <location>
        <begin position="173"/>
        <end position="190"/>
    </location>
</feature>
<dbReference type="InterPro" id="IPR044878">
    <property type="entry name" value="UbiA_sf"/>
</dbReference>
<keyword evidence="6 11" id="KW-0808">Transferase</keyword>
<comment type="similarity">
    <text evidence="3 11">Belongs to the UbiA prenyltransferase family.</text>
</comment>